<dbReference type="Pfam" id="PF00133">
    <property type="entry name" value="tRNA-synt_1"/>
    <property type="match status" value="1"/>
</dbReference>
<comment type="caution">
    <text evidence="13">The sequence shown here is derived from an EMBL/GenBank/DDBJ whole genome shotgun (WGS) entry which is preliminary data.</text>
</comment>
<sequence>MGSLEDTKVQMKDLSSTPKYEPSLIERGWQSWWEANGYFRARTGDTKSAGETFVIVLPPPNITGKLHIGHGLMLSLQDVIVRYNRMRQRETVYVPGTDHAGIATQAVLERNFKGDETREEFLERAWRWQEKYESEIFNQLRRLGASCDFSRARFTLDREFSNSVNEAFVQFYDKGHIKRSYRIVNWCSQIKSTLSDLEVDNLEVRPFTRIRVDGGNYMFGILYYLKYPVIRYKEFVSRFGPPRREQLYDGPNKLMNYLELLRTENASCSVTWEGFEFIEIATTRPETILGDTALCVNESFLRALAPDFFQESAEEGAHGDKQRSLPCAYLAVNPLNFNVLPVIINKMADAEFGTGCLKITPAHDAVDFELQQSVGLKILKIIDEDNYVDMTSMSYWLGEGGIAQGAQKTEGAGCAMRMKRFDCRMMVLDILRANKLITREEGHAMSLPICSRTGDIVEPMLKSQWWLNCDEMARKALDATRSKKIALYPEEANRIWERWLENIKEWCLSRQLWWGHRIPAYRVIRKDEAQCSAAADQKDGCPEGTATTKQAARGKKLGWAVGRTVEEATSRATAAYGDGIVLVQDEDVLDTWFSSALWPFATLGWPDNLEKRYFPTSLLETGSDILFFWVARMVMCSLELCQEIPFKNVFLHGIVRDANGRKMSKSLGNVIDPLFIIEGSTLSALNESLSPNLSEKERKSALRNQKQWFPEGIKECGADALRFTLCSYVHNLKDINLDIKRVEGYRRFCNKLWNAFIFVRQRICNARKEDTHTMWIGSLSLSQSMEEAIGWIETKNNEAIRTLTKHLDAYNFMFSTQTIHSFFLYDFCDVFIEVTKRKACTLVLYKLVTTFVDIVKMLHPFMPFITEEIYQRLKLEARASSNLRYIRDIRWDESITTSPWPVPSKTEDLRFERFLSFVRYLRSRIGKGKVRLALRDDGYVEEIKALVQGVKDVVLTDCELNDFEGFKHQGSVRLLSREPTLLRIVAAKAHTTGCLHAPTHPSMGTCMQKRI</sequence>
<dbReference type="PANTHER" id="PTHR11946:SF109">
    <property type="entry name" value="VALINE--TRNA LIGASE"/>
    <property type="match status" value="1"/>
</dbReference>
<comment type="similarity">
    <text evidence="1 10">Belongs to the class-I aminoacyl-tRNA synthetase family.</text>
</comment>
<organism evidence="13">
    <name type="scientific">Menopon gallinae</name>
    <name type="common">poultry shaft louse</name>
    <dbReference type="NCBI Taxonomy" id="328185"/>
    <lineage>
        <taxon>Eukaryota</taxon>
        <taxon>Metazoa</taxon>
        <taxon>Ecdysozoa</taxon>
        <taxon>Arthropoda</taxon>
        <taxon>Hexapoda</taxon>
        <taxon>Insecta</taxon>
        <taxon>Pterygota</taxon>
        <taxon>Neoptera</taxon>
        <taxon>Paraneoptera</taxon>
        <taxon>Psocodea</taxon>
        <taxon>Troctomorpha</taxon>
        <taxon>Phthiraptera</taxon>
        <taxon>Amblycera</taxon>
        <taxon>Menoponidae</taxon>
        <taxon>Menopon</taxon>
    </lineage>
</organism>
<dbReference type="InterPro" id="IPR013155">
    <property type="entry name" value="M/V/L/I-tRNA-synth_anticd-bd"/>
</dbReference>
<evidence type="ECO:0000256" key="2">
    <source>
        <dbReference type="ARBA" id="ARBA00013169"/>
    </source>
</evidence>
<dbReference type="GO" id="GO:0006438">
    <property type="term" value="P:valyl-tRNA aminoacylation"/>
    <property type="evidence" value="ECO:0007669"/>
    <property type="project" value="InterPro"/>
</dbReference>
<dbReference type="SUPFAM" id="SSF47323">
    <property type="entry name" value="Anticodon-binding domain of a subclass of class I aminoacyl-tRNA synthetases"/>
    <property type="match status" value="1"/>
</dbReference>
<dbReference type="PRINTS" id="PR00986">
    <property type="entry name" value="TRNASYNTHVAL"/>
</dbReference>
<evidence type="ECO:0000259" key="12">
    <source>
        <dbReference type="Pfam" id="PF08264"/>
    </source>
</evidence>
<keyword evidence="7 10" id="KW-0030">Aminoacyl-tRNA synthetase</keyword>
<feature type="domain" description="Methionyl/Valyl/Leucyl/Isoleucyl-tRNA synthetase anticodon-binding" evidence="12">
    <location>
        <begin position="791"/>
        <end position="924"/>
    </location>
</feature>
<evidence type="ECO:0000256" key="4">
    <source>
        <dbReference type="ARBA" id="ARBA00022741"/>
    </source>
</evidence>
<dbReference type="AlphaFoldDB" id="A0AAW2H8N3"/>
<feature type="domain" description="Aminoacyl-tRNA synthetase class Ia" evidence="11">
    <location>
        <begin position="29"/>
        <end position="738"/>
    </location>
</feature>
<comment type="catalytic activity">
    <reaction evidence="9">
        <text>tRNA(Val) + L-valine + ATP = L-valyl-tRNA(Val) + AMP + diphosphate</text>
        <dbReference type="Rhea" id="RHEA:10704"/>
        <dbReference type="Rhea" id="RHEA-COMP:9672"/>
        <dbReference type="Rhea" id="RHEA-COMP:9708"/>
        <dbReference type="ChEBI" id="CHEBI:30616"/>
        <dbReference type="ChEBI" id="CHEBI:33019"/>
        <dbReference type="ChEBI" id="CHEBI:57762"/>
        <dbReference type="ChEBI" id="CHEBI:78442"/>
        <dbReference type="ChEBI" id="CHEBI:78537"/>
        <dbReference type="ChEBI" id="CHEBI:456215"/>
        <dbReference type="EC" id="6.1.1.9"/>
    </reaction>
</comment>
<name>A0AAW2H8N3_9NEOP</name>
<accession>A0AAW2H8N3</accession>
<dbReference type="PANTHER" id="PTHR11946">
    <property type="entry name" value="VALYL-TRNA SYNTHETASES"/>
    <property type="match status" value="1"/>
</dbReference>
<dbReference type="GO" id="GO:0005829">
    <property type="term" value="C:cytosol"/>
    <property type="evidence" value="ECO:0007669"/>
    <property type="project" value="TreeGrafter"/>
</dbReference>
<dbReference type="GO" id="GO:0005524">
    <property type="term" value="F:ATP binding"/>
    <property type="evidence" value="ECO:0007669"/>
    <property type="project" value="UniProtKB-KW"/>
</dbReference>
<dbReference type="PROSITE" id="PS00178">
    <property type="entry name" value="AA_TRNA_LIGASE_I"/>
    <property type="match status" value="1"/>
</dbReference>
<evidence type="ECO:0000256" key="7">
    <source>
        <dbReference type="ARBA" id="ARBA00023146"/>
    </source>
</evidence>
<dbReference type="InterPro" id="IPR009080">
    <property type="entry name" value="tRNAsynth_Ia_anticodon-bd"/>
</dbReference>
<dbReference type="SUPFAM" id="SSF50677">
    <property type="entry name" value="ValRS/IleRS/LeuRS editing domain"/>
    <property type="match status" value="1"/>
</dbReference>
<dbReference type="CDD" id="cd07962">
    <property type="entry name" value="Anticodon_Ia_Val"/>
    <property type="match status" value="1"/>
</dbReference>
<evidence type="ECO:0000256" key="8">
    <source>
        <dbReference type="ARBA" id="ARBA00029936"/>
    </source>
</evidence>
<dbReference type="Gene3D" id="1.10.730.10">
    <property type="entry name" value="Isoleucyl-tRNA Synthetase, Domain 1"/>
    <property type="match status" value="1"/>
</dbReference>
<evidence type="ECO:0000256" key="1">
    <source>
        <dbReference type="ARBA" id="ARBA00005594"/>
    </source>
</evidence>
<dbReference type="EMBL" id="JARGDH010000006">
    <property type="protein sequence ID" value="KAL0266065.1"/>
    <property type="molecule type" value="Genomic_DNA"/>
</dbReference>
<dbReference type="InterPro" id="IPR033705">
    <property type="entry name" value="Anticodon_Ia_Val"/>
</dbReference>
<evidence type="ECO:0000259" key="11">
    <source>
        <dbReference type="Pfam" id="PF00133"/>
    </source>
</evidence>
<dbReference type="Gene3D" id="3.40.50.620">
    <property type="entry name" value="HUPs"/>
    <property type="match status" value="2"/>
</dbReference>
<dbReference type="GO" id="GO:0004832">
    <property type="term" value="F:valine-tRNA ligase activity"/>
    <property type="evidence" value="ECO:0007669"/>
    <property type="project" value="UniProtKB-EC"/>
</dbReference>
<dbReference type="InterPro" id="IPR002300">
    <property type="entry name" value="aa-tRNA-synth_Ia"/>
</dbReference>
<gene>
    <name evidence="13" type="ORF">PYX00_011782</name>
</gene>
<evidence type="ECO:0000256" key="5">
    <source>
        <dbReference type="ARBA" id="ARBA00022840"/>
    </source>
</evidence>
<dbReference type="SUPFAM" id="SSF52374">
    <property type="entry name" value="Nucleotidylyl transferase"/>
    <property type="match status" value="1"/>
</dbReference>
<dbReference type="InterPro" id="IPR014729">
    <property type="entry name" value="Rossmann-like_a/b/a_fold"/>
</dbReference>
<evidence type="ECO:0000256" key="9">
    <source>
        <dbReference type="ARBA" id="ARBA00047552"/>
    </source>
</evidence>
<dbReference type="Gene3D" id="3.90.740.10">
    <property type="entry name" value="Valyl/Leucyl/Isoleucyl-tRNA synthetase, editing domain"/>
    <property type="match status" value="1"/>
</dbReference>
<dbReference type="FunFam" id="3.40.50.620:FF:000020">
    <property type="entry name" value="Valine--tRNA ligase, mitochondrial"/>
    <property type="match status" value="1"/>
</dbReference>
<proteinExistence type="inferred from homology"/>
<dbReference type="GO" id="GO:0002161">
    <property type="term" value="F:aminoacyl-tRNA deacylase activity"/>
    <property type="evidence" value="ECO:0007669"/>
    <property type="project" value="InterPro"/>
</dbReference>
<dbReference type="EC" id="6.1.1.9" evidence="2"/>
<evidence type="ECO:0000313" key="13">
    <source>
        <dbReference type="EMBL" id="KAL0266065.1"/>
    </source>
</evidence>
<evidence type="ECO:0000256" key="10">
    <source>
        <dbReference type="RuleBase" id="RU363035"/>
    </source>
</evidence>
<evidence type="ECO:0000256" key="6">
    <source>
        <dbReference type="ARBA" id="ARBA00022917"/>
    </source>
</evidence>
<reference evidence="13" key="1">
    <citation type="journal article" date="2024" name="Gigascience">
        <title>Chromosome-level genome of the poultry shaft louse Menopon gallinae provides insight into the host-switching and adaptive evolution of parasitic lice.</title>
        <authorList>
            <person name="Xu Y."/>
            <person name="Ma L."/>
            <person name="Liu S."/>
            <person name="Liang Y."/>
            <person name="Liu Q."/>
            <person name="He Z."/>
            <person name="Tian L."/>
            <person name="Duan Y."/>
            <person name="Cai W."/>
            <person name="Li H."/>
            <person name="Song F."/>
        </authorList>
    </citation>
    <scope>NUCLEOTIDE SEQUENCE</scope>
    <source>
        <strain evidence="13">Cailab_2023a</strain>
    </source>
</reference>
<dbReference type="InterPro" id="IPR002303">
    <property type="entry name" value="Valyl-tRNA_ligase"/>
</dbReference>
<keyword evidence="6 10" id="KW-0648">Protein biosynthesis</keyword>
<dbReference type="InterPro" id="IPR009008">
    <property type="entry name" value="Val/Leu/Ile-tRNA-synth_edit"/>
</dbReference>
<keyword evidence="4 10" id="KW-0547">Nucleotide-binding</keyword>
<dbReference type="Pfam" id="PF08264">
    <property type="entry name" value="Anticodon_1"/>
    <property type="match status" value="1"/>
</dbReference>
<keyword evidence="5 10" id="KW-0067">ATP-binding</keyword>
<dbReference type="InterPro" id="IPR001412">
    <property type="entry name" value="aa-tRNA-synth_I_CS"/>
</dbReference>
<dbReference type="NCBIfam" id="NF004349">
    <property type="entry name" value="PRK05729.1"/>
    <property type="match status" value="1"/>
</dbReference>
<protein>
    <recommendedName>
        <fullName evidence="2">valine--tRNA ligase</fullName>
        <ecNumber evidence="2">6.1.1.9</ecNumber>
    </recommendedName>
    <alternativeName>
        <fullName evidence="8">Valyl-tRNA synthetase</fullName>
    </alternativeName>
</protein>
<evidence type="ECO:0000256" key="3">
    <source>
        <dbReference type="ARBA" id="ARBA00022598"/>
    </source>
</evidence>
<keyword evidence="3 10" id="KW-0436">Ligase</keyword>